<dbReference type="SUPFAM" id="SSF52972">
    <property type="entry name" value="ITPase-like"/>
    <property type="match status" value="1"/>
</dbReference>
<comment type="similarity">
    <text evidence="1 10 11">Belongs to the HAM1 NTPase family.</text>
</comment>
<feature type="binding site" evidence="10">
    <location>
        <begin position="153"/>
        <end position="156"/>
    </location>
    <ligand>
        <name>substrate</name>
    </ligand>
</feature>
<evidence type="ECO:0000256" key="7">
    <source>
        <dbReference type="ARBA" id="ARBA00023080"/>
    </source>
</evidence>
<dbReference type="EMBL" id="MIJE01000001">
    <property type="protein sequence ID" value="OEF98287.1"/>
    <property type="molecule type" value="Genomic_DNA"/>
</dbReference>
<feature type="binding site" evidence="10">
    <location>
        <begin position="7"/>
        <end position="12"/>
    </location>
    <ligand>
        <name>substrate</name>
    </ligand>
</feature>
<comment type="catalytic activity">
    <reaction evidence="10">
        <text>ITP + H2O = IMP + diphosphate + H(+)</text>
        <dbReference type="Rhea" id="RHEA:29399"/>
        <dbReference type="ChEBI" id="CHEBI:15377"/>
        <dbReference type="ChEBI" id="CHEBI:15378"/>
        <dbReference type="ChEBI" id="CHEBI:33019"/>
        <dbReference type="ChEBI" id="CHEBI:58053"/>
        <dbReference type="ChEBI" id="CHEBI:61402"/>
        <dbReference type="EC" id="3.6.1.66"/>
    </reaction>
</comment>
<dbReference type="NCBIfam" id="TIGR00042">
    <property type="entry name" value="RdgB/HAM1 family non-canonical purine NTP pyrophosphatase"/>
    <property type="match status" value="1"/>
</dbReference>
<comment type="subunit">
    <text evidence="2 10">Homodimer.</text>
</comment>
<dbReference type="GO" id="GO:0046872">
    <property type="term" value="F:metal ion binding"/>
    <property type="evidence" value="ECO:0007669"/>
    <property type="project" value="UniProtKB-KW"/>
</dbReference>
<keyword evidence="3 10" id="KW-0479">Metal-binding</keyword>
<feature type="binding site" evidence="10">
    <location>
        <position position="70"/>
    </location>
    <ligand>
        <name>substrate</name>
    </ligand>
</feature>
<dbReference type="GO" id="GO:0009146">
    <property type="term" value="P:purine nucleoside triphosphate catabolic process"/>
    <property type="evidence" value="ECO:0007669"/>
    <property type="project" value="UniProtKB-UniRule"/>
</dbReference>
<comment type="catalytic activity">
    <reaction evidence="9 10">
        <text>XTP + H2O = XMP + diphosphate + H(+)</text>
        <dbReference type="Rhea" id="RHEA:28610"/>
        <dbReference type="ChEBI" id="CHEBI:15377"/>
        <dbReference type="ChEBI" id="CHEBI:15378"/>
        <dbReference type="ChEBI" id="CHEBI:33019"/>
        <dbReference type="ChEBI" id="CHEBI:57464"/>
        <dbReference type="ChEBI" id="CHEBI:61314"/>
        <dbReference type="EC" id="3.6.1.66"/>
    </reaction>
</comment>
<evidence type="ECO:0000256" key="10">
    <source>
        <dbReference type="HAMAP-Rule" id="MF_01405"/>
    </source>
</evidence>
<dbReference type="GO" id="GO:0035870">
    <property type="term" value="F:dITP diphosphatase activity"/>
    <property type="evidence" value="ECO:0007669"/>
    <property type="project" value="UniProtKB-UniRule"/>
</dbReference>
<evidence type="ECO:0000256" key="11">
    <source>
        <dbReference type="RuleBase" id="RU003781"/>
    </source>
</evidence>
<dbReference type="InterPro" id="IPR020922">
    <property type="entry name" value="dITP/XTP_pyrophosphatase"/>
</dbReference>
<dbReference type="PANTHER" id="PTHR11067">
    <property type="entry name" value="INOSINE TRIPHOSPHATE PYROPHOSPHATASE/HAM1 PROTEIN"/>
    <property type="match status" value="1"/>
</dbReference>
<dbReference type="GO" id="GO:0009117">
    <property type="term" value="P:nucleotide metabolic process"/>
    <property type="evidence" value="ECO:0007669"/>
    <property type="project" value="UniProtKB-KW"/>
</dbReference>
<keyword evidence="5 10" id="KW-0378">Hydrolase</keyword>
<evidence type="ECO:0000256" key="5">
    <source>
        <dbReference type="ARBA" id="ARBA00022801"/>
    </source>
</evidence>
<dbReference type="FunFam" id="3.90.950.10:FF:000001">
    <property type="entry name" value="dITP/XTP pyrophosphatase"/>
    <property type="match status" value="1"/>
</dbReference>
<evidence type="ECO:0000313" key="12">
    <source>
        <dbReference type="EMBL" id="OEF98287.1"/>
    </source>
</evidence>
<feature type="binding site" evidence="10">
    <location>
        <position position="69"/>
    </location>
    <ligand>
        <name>Mg(2+)</name>
        <dbReference type="ChEBI" id="CHEBI:18420"/>
    </ligand>
</feature>
<feature type="binding site" evidence="10">
    <location>
        <position position="176"/>
    </location>
    <ligand>
        <name>substrate</name>
    </ligand>
</feature>
<comment type="cofactor">
    <cofactor evidence="10">
        <name>Mg(2+)</name>
        <dbReference type="ChEBI" id="CHEBI:18420"/>
    </cofactor>
    <text evidence="10">Binds 1 Mg(2+) ion per subunit.</text>
</comment>
<evidence type="ECO:0000256" key="6">
    <source>
        <dbReference type="ARBA" id="ARBA00022842"/>
    </source>
</evidence>
<keyword evidence="7 10" id="KW-0546">Nucleotide metabolism</keyword>
<dbReference type="OrthoDB" id="9807456at2"/>
<comment type="caution">
    <text evidence="10">Lacks conserved residue(s) required for the propagation of feature annotation.</text>
</comment>
<organism evidence="12 13">
    <name type="scientific">Desulfuribacillus alkaliarsenatis</name>
    <dbReference type="NCBI Taxonomy" id="766136"/>
    <lineage>
        <taxon>Bacteria</taxon>
        <taxon>Bacillati</taxon>
        <taxon>Bacillota</taxon>
        <taxon>Desulfuribacillia</taxon>
        <taxon>Desulfuribacillales</taxon>
        <taxon>Desulfuribacillaceae</taxon>
        <taxon>Desulfuribacillus</taxon>
    </lineage>
</organism>
<keyword evidence="4 10" id="KW-0547">Nucleotide-binding</keyword>
<comment type="catalytic activity">
    <reaction evidence="8 10">
        <text>dITP + H2O = dIMP + diphosphate + H(+)</text>
        <dbReference type="Rhea" id="RHEA:28342"/>
        <dbReference type="ChEBI" id="CHEBI:15377"/>
        <dbReference type="ChEBI" id="CHEBI:15378"/>
        <dbReference type="ChEBI" id="CHEBI:33019"/>
        <dbReference type="ChEBI" id="CHEBI:61194"/>
        <dbReference type="ChEBI" id="CHEBI:61382"/>
        <dbReference type="EC" id="3.6.1.66"/>
    </reaction>
</comment>
<feature type="binding site" evidence="10">
    <location>
        <begin position="181"/>
        <end position="182"/>
    </location>
    <ligand>
        <name>substrate</name>
    </ligand>
</feature>
<comment type="function">
    <text evidence="10">Pyrophosphatase that catalyzes the hydrolysis of nucleoside triphosphates to their monophosphate derivatives, with a high preference for the non-canonical purine nucleotides XTP (xanthosine triphosphate), dITP (deoxyinosine triphosphate) and ITP. Seems to function as a house-cleaning enzyme that removes non-canonical purine nucleotides from the nucleotide pool, thus preventing their incorporation into DNA/RNA and avoiding chromosomal lesions.</text>
</comment>
<reference evidence="12 13" key="1">
    <citation type="submission" date="2016-09" db="EMBL/GenBank/DDBJ databases">
        <title>Draft genome sequence for the type strain of Desulfuribacillus alkaliarsenatis AHT28, an obligately anaerobic, sulfidogenic bacterium isolated from Russian soda lake sediments.</title>
        <authorList>
            <person name="Abin C.A."/>
            <person name="Hollibaugh J.T."/>
        </authorList>
    </citation>
    <scope>NUCLEOTIDE SEQUENCE [LARGE SCALE GENOMIC DNA]</scope>
    <source>
        <strain evidence="12 13">AHT28</strain>
    </source>
</reference>
<evidence type="ECO:0000313" key="13">
    <source>
        <dbReference type="Proteomes" id="UP000094296"/>
    </source>
</evidence>
<dbReference type="CDD" id="cd00515">
    <property type="entry name" value="HAM1"/>
    <property type="match status" value="1"/>
</dbReference>
<dbReference type="GO" id="GO:0005829">
    <property type="term" value="C:cytosol"/>
    <property type="evidence" value="ECO:0007669"/>
    <property type="project" value="TreeGrafter"/>
</dbReference>
<dbReference type="Gene3D" id="3.90.950.10">
    <property type="match status" value="1"/>
</dbReference>
<dbReference type="Proteomes" id="UP000094296">
    <property type="component" value="Unassembled WGS sequence"/>
</dbReference>
<evidence type="ECO:0000256" key="1">
    <source>
        <dbReference type="ARBA" id="ARBA00008023"/>
    </source>
</evidence>
<dbReference type="STRING" id="766136.BHF68_00975"/>
<dbReference type="EC" id="3.6.1.66" evidence="10"/>
<gene>
    <name evidence="12" type="ORF">BHF68_00975</name>
</gene>
<evidence type="ECO:0000256" key="2">
    <source>
        <dbReference type="ARBA" id="ARBA00011738"/>
    </source>
</evidence>
<dbReference type="GO" id="GO:0017111">
    <property type="term" value="F:ribonucleoside triphosphate phosphatase activity"/>
    <property type="evidence" value="ECO:0007669"/>
    <property type="project" value="InterPro"/>
</dbReference>
<dbReference type="RefSeq" id="WP_069641779.1">
    <property type="nucleotide sequence ID" value="NZ_MIJE01000001.1"/>
</dbReference>
<comment type="caution">
    <text evidence="12">The sequence shown here is derived from an EMBL/GenBank/DDBJ whole genome shotgun (WGS) entry which is preliminary data.</text>
</comment>
<dbReference type="AlphaFoldDB" id="A0A1E5G530"/>
<dbReference type="HAMAP" id="MF_01405">
    <property type="entry name" value="Non_canon_purine_NTPase"/>
    <property type="match status" value="1"/>
</dbReference>
<evidence type="ECO:0000256" key="4">
    <source>
        <dbReference type="ARBA" id="ARBA00022741"/>
    </source>
</evidence>
<evidence type="ECO:0000256" key="3">
    <source>
        <dbReference type="ARBA" id="ARBA00022723"/>
    </source>
</evidence>
<dbReference type="NCBIfam" id="NF011397">
    <property type="entry name" value="PRK14822.1"/>
    <property type="match status" value="1"/>
</dbReference>
<proteinExistence type="inferred from homology"/>
<dbReference type="GO" id="GO:0000166">
    <property type="term" value="F:nucleotide binding"/>
    <property type="evidence" value="ECO:0007669"/>
    <property type="project" value="UniProtKB-KW"/>
</dbReference>
<dbReference type="Pfam" id="PF01725">
    <property type="entry name" value="Ham1p_like"/>
    <property type="match status" value="1"/>
</dbReference>
<keyword evidence="13" id="KW-1185">Reference proteome</keyword>
<feature type="active site" description="Proton acceptor" evidence="10">
    <location>
        <position position="69"/>
    </location>
</feature>
<name>A0A1E5G530_9FIRM</name>
<evidence type="ECO:0000256" key="8">
    <source>
        <dbReference type="ARBA" id="ARBA00051875"/>
    </source>
</evidence>
<dbReference type="GO" id="GO:0036222">
    <property type="term" value="F:XTP diphosphatase activity"/>
    <property type="evidence" value="ECO:0007669"/>
    <property type="project" value="UniProtKB-UniRule"/>
</dbReference>
<protein>
    <recommendedName>
        <fullName evidence="10">dITP/XTP pyrophosphatase</fullName>
        <ecNumber evidence="10">3.6.1.66</ecNumber>
    </recommendedName>
    <alternativeName>
        <fullName evidence="10">Non-canonical purine NTP pyrophosphatase</fullName>
    </alternativeName>
    <alternativeName>
        <fullName evidence="10">Non-standard purine NTP pyrophosphatase</fullName>
    </alternativeName>
    <alternativeName>
        <fullName evidence="10">Nucleoside-triphosphate diphosphatase</fullName>
    </alternativeName>
    <alternativeName>
        <fullName evidence="10">Nucleoside-triphosphate pyrophosphatase</fullName>
        <shortName evidence="10">NTPase</shortName>
    </alternativeName>
</protein>
<sequence>MKVVLATQNKGKVREFKQSLQELGWEILSLDEFSDLPDIIEDGETFCENAIIKARVVMEVTGLPAIADDSGIVVDALGGQPGVYSARYAGEDATDAMNNKKLLEELKAVPPQERTAKFVSCIAYMDASDPEPILFEGECHGLIIDTPRGTEGFGYDPLFYIEEEGKTMAEVSLERKNEISHRAMALNGMKKFFKNIDTEPTA</sequence>
<dbReference type="InterPro" id="IPR002637">
    <property type="entry name" value="RdgB/HAM1"/>
</dbReference>
<dbReference type="GO" id="GO:0036220">
    <property type="term" value="F:ITP diphosphatase activity"/>
    <property type="evidence" value="ECO:0007669"/>
    <property type="project" value="UniProtKB-UniRule"/>
</dbReference>
<keyword evidence="6 10" id="KW-0460">Magnesium</keyword>
<evidence type="ECO:0000256" key="9">
    <source>
        <dbReference type="ARBA" id="ARBA00052017"/>
    </source>
</evidence>
<accession>A0A1E5G530</accession>
<dbReference type="InterPro" id="IPR029001">
    <property type="entry name" value="ITPase-like_fam"/>
</dbReference>
<dbReference type="PANTHER" id="PTHR11067:SF9">
    <property type="entry name" value="INOSINE TRIPHOSPHATE PYROPHOSPHATASE"/>
    <property type="match status" value="1"/>
</dbReference>